<comment type="similarity">
    <text evidence="2 8">Belongs to the thioredoxin family.</text>
</comment>
<evidence type="ECO:0000256" key="4">
    <source>
        <dbReference type="ARBA" id="ARBA00022982"/>
    </source>
</evidence>
<evidence type="ECO:0000256" key="1">
    <source>
        <dbReference type="ARBA" id="ARBA00003318"/>
    </source>
</evidence>
<feature type="site" description="Contributes to redox potential value" evidence="9">
    <location>
        <position position="49"/>
    </location>
</feature>
<dbReference type="FunFam" id="3.40.30.10:FF:000001">
    <property type="entry name" value="Thioredoxin"/>
    <property type="match status" value="1"/>
</dbReference>
<sequence length="123" mass="14531">MIIEEIYYIKTNLIREMNNNFLNLSDLNFEENIKTGNTILVDFWADWCTPCKNMNSTIRSIKSEYLKKIFIAKLNVEENFKVSSKYNIRSVPTLIIFKEGKEIERIVGSISLNKLEEFIKRNI</sequence>
<dbReference type="Pfam" id="PF00085">
    <property type="entry name" value="Thioredoxin"/>
    <property type="match status" value="1"/>
</dbReference>
<dbReference type="NCBIfam" id="TIGR01068">
    <property type="entry name" value="thioredoxin"/>
    <property type="match status" value="1"/>
</dbReference>
<evidence type="ECO:0000313" key="12">
    <source>
        <dbReference type="EMBL" id="KIE63834.1"/>
    </source>
</evidence>
<dbReference type="PATRIC" id="fig|1401651.3.peg.268"/>
<feature type="site" description="Deprotonates C-terminal active site Cys" evidence="9">
    <location>
        <position position="42"/>
    </location>
</feature>
<dbReference type="HOGENOM" id="CLU_090389_10_2_6"/>
<name>A0A0C1V5Z8_9ENTR</name>
<evidence type="ECO:0000256" key="10">
    <source>
        <dbReference type="PIRSR" id="PIRSR000077-4"/>
    </source>
</evidence>
<dbReference type="InterPro" id="IPR005746">
    <property type="entry name" value="Thioredoxin"/>
</dbReference>
<reference evidence="12 13" key="1">
    <citation type="journal article" date="2014" name="G3 (Bethesda)">
        <title>Genome sequence of Candidatus Riesia pediculischaeffi, endosymbiont of chimpanzee lice, and genomic comparison of recently acquired endosymbionts from human and chimpanzee lice.</title>
        <authorList>
            <person name="Boyd B.M."/>
            <person name="Allen J.M."/>
            <person name="de Crecy-Lagard V."/>
            <person name="Reed D.L."/>
        </authorList>
    </citation>
    <scope>NUCLEOTIDE SEQUENCE [LARGE SCALE GENOMIC DNA]</scope>
    <source>
        <strain evidence="12 13">PTSU</strain>
    </source>
</reference>
<evidence type="ECO:0000256" key="6">
    <source>
        <dbReference type="ARBA" id="ARBA00023284"/>
    </source>
</evidence>
<dbReference type="GO" id="GO:0015035">
    <property type="term" value="F:protein-disulfide reductase activity"/>
    <property type="evidence" value="ECO:0007669"/>
    <property type="project" value="UniProtKB-UniRule"/>
</dbReference>
<dbReference type="AlphaFoldDB" id="A0A0C1V5Z8"/>
<evidence type="ECO:0000256" key="9">
    <source>
        <dbReference type="PIRSR" id="PIRSR000077-1"/>
    </source>
</evidence>
<dbReference type="PRINTS" id="PR00421">
    <property type="entry name" value="THIOREDOXIN"/>
</dbReference>
<keyword evidence="3" id="KW-0813">Transport</keyword>
<feature type="site" description="Contributes to redox potential value" evidence="9">
    <location>
        <position position="50"/>
    </location>
</feature>
<evidence type="ECO:0000256" key="5">
    <source>
        <dbReference type="ARBA" id="ARBA00023157"/>
    </source>
</evidence>
<evidence type="ECO:0000256" key="8">
    <source>
        <dbReference type="PIRNR" id="PIRNR000077"/>
    </source>
</evidence>
<dbReference type="Gene3D" id="3.40.30.10">
    <property type="entry name" value="Glutaredoxin"/>
    <property type="match status" value="1"/>
</dbReference>
<evidence type="ECO:0000256" key="3">
    <source>
        <dbReference type="ARBA" id="ARBA00022448"/>
    </source>
</evidence>
<feature type="active site" description="Nucleophile" evidence="9">
    <location>
        <position position="48"/>
    </location>
</feature>
<dbReference type="CDD" id="cd02947">
    <property type="entry name" value="TRX_family"/>
    <property type="match status" value="1"/>
</dbReference>
<comment type="caution">
    <text evidence="12">The sequence shown here is derived from an EMBL/GenBank/DDBJ whole genome shotgun (WGS) entry which is preliminary data.</text>
</comment>
<feature type="domain" description="Thioredoxin" evidence="11">
    <location>
        <begin position="1"/>
        <end position="123"/>
    </location>
</feature>
<dbReference type="PANTHER" id="PTHR45663:SF11">
    <property type="entry name" value="GEO12009P1"/>
    <property type="match status" value="1"/>
</dbReference>
<protein>
    <recommendedName>
        <fullName evidence="7 8">Thioredoxin</fullName>
    </recommendedName>
</protein>
<dbReference type="SUPFAM" id="SSF52833">
    <property type="entry name" value="Thioredoxin-like"/>
    <property type="match status" value="1"/>
</dbReference>
<dbReference type="GO" id="GO:0005737">
    <property type="term" value="C:cytoplasm"/>
    <property type="evidence" value="ECO:0007669"/>
    <property type="project" value="TreeGrafter"/>
</dbReference>
<dbReference type="InterPro" id="IPR036249">
    <property type="entry name" value="Thioredoxin-like_sf"/>
</dbReference>
<dbReference type="Proteomes" id="UP000054529">
    <property type="component" value="Unassembled WGS sequence"/>
</dbReference>
<dbReference type="PROSITE" id="PS51352">
    <property type="entry name" value="THIOREDOXIN_2"/>
    <property type="match status" value="1"/>
</dbReference>
<dbReference type="PANTHER" id="PTHR45663">
    <property type="entry name" value="GEO12009P1"/>
    <property type="match status" value="1"/>
</dbReference>
<evidence type="ECO:0000256" key="2">
    <source>
        <dbReference type="ARBA" id="ARBA00008987"/>
    </source>
</evidence>
<organism evidence="12 13">
    <name type="scientific">Candidatus Riesia pediculischaeffi PTSU</name>
    <dbReference type="NCBI Taxonomy" id="1401651"/>
    <lineage>
        <taxon>Bacteria</taxon>
        <taxon>Pseudomonadati</taxon>
        <taxon>Pseudomonadota</taxon>
        <taxon>Gammaproteobacteria</taxon>
        <taxon>Enterobacterales</taxon>
        <taxon>Enterobacteriaceae</taxon>
        <taxon>Candidatus Riesia</taxon>
    </lineage>
</organism>
<evidence type="ECO:0000256" key="7">
    <source>
        <dbReference type="NCBIfam" id="TIGR01068"/>
    </source>
</evidence>
<dbReference type="InterPro" id="IPR017937">
    <property type="entry name" value="Thioredoxin_CS"/>
</dbReference>
<dbReference type="InterPro" id="IPR013766">
    <property type="entry name" value="Thioredoxin_domain"/>
</dbReference>
<gene>
    <name evidence="12" type="ORF">P689_1223</name>
</gene>
<comment type="function">
    <text evidence="1">Participates in various redox reactions through the reversible oxidation of its active center dithiol to a disulfide and catalyzes dithiol-disulfide exchange reactions.</text>
</comment>
<keyword evidence="5 10" id="KW-1015">Disulfide bond</keyword>
<keyword evidence="6 10" id="KW-0676">Redox-active center</keyword>
<keyword evidence="4" id="KW-0249">Electron transport</keyword>
<proteinExistence type="inferred from homology"/>
<dbReference type="PROSITE" id="PS00194">
    <property type="entry name" value="THIOREDOXIN_1"/>
    <property type="match status" value="1"/>
</dbReference>
<evidence type="ECO:0000313" key="13">
    <source>
        <dbReference type="Proteomes" id="UP000054529"/>
    </source>
</evidence>
<feature type="active site" description="Nucleophile" evidence="9">
    <location>
        <position position="51"/>
    </location>
</feature>
<dbReference type="PIRSF" id="PIRSF000077">
    <property type="entry name" value="Thioredoxin"/>
    <property type="match status" value="1"/>
</dbReference>
<accession>A0A0C1V5Z8</accession>
<dbReference type="EMBL" id="AWXV01000004">
    <property type="protein sequence ID" value="KIE63834.1"/>
    <property type="molecule type" value="Genomic_DNA"/>
</dbReference>
<evidence type="ECO:0000259" key="11">
    <source>
        <dbReference type="PROSITE" id="PS51352"/>
    </source>
</evidence>
<feature type="disulfide bond" description="Redox-active" evidence="10">
    <location>
        <begin position="48"/>
        <end position="51"/>
    </location>
</feature>